<feature type="region of interest" description="Disordered" evidence="1">
    <location>
        <begin position="143"/>
        <end position="184"/>
    </location>
</feature>
<proteinExistence type="predicted"/>
<dbReference type="EMBL" id="JAMSHJ010000005">
    <property type="protein sequence ID" value="KAI5404378.1"/>
    <property type="molecule type" value="Genomic_DNA"/>
</dbReference>
<dbReference type="Proteomes" id="UP001058974">
    <property type="component" value="Chromosome 5"/>
</dbReference>
<accession>A0A9D5ADS0</accession>
<sequence>MEMKRTVHIYVKRKGKGNAQEADVSNFQEDDVDGVEQDEVRNDVGGIENVKVGNDVDGVEQVEKGNVRGVEQVKEVLVGGVEQVEDTEDSDFEAGGLSFDDIEDAITLGLDDFFDVIENQVKEKGKRVQMKLAVRKHKHTPKKVPFGVDNVGSSSGVDNEMDINYTSDELGSSDLDASDGEKEPKYPRHVVAALGFRNQCPEDFVDDYYSKDTYEKCYDYNVGPINGQDMWQEVGME</sequence>
<protein>
    <submittedName>
        <fullName evidence="2">Uncharacterized protein</fullName>
    </submittedName>
</protein>
<reference evidence="2 3" key="1">
    <citation type="journal article" date="2022" name="Nat. Genet.">
        <title>Improved pea reference genome and pan-genome highlight genomic features and evolutionary characteristics.</title>
        <authorList>
            <person name="Yang T."/>
            <person name="Liu R."/>
            <person name="Luo Y."/>
            <person name="Hu S."/>
            <person name="Wang D."/>
            <person name="Wang C."/>
            <person name="Pandey M.K."/>
            <person name="Ge S."/>
            <person name="Xu Q."/>
            <person name="Li N."/>
            <person name="Li G."/>
            <person name="Huang Y."/>
            <person name="Saxena R.K."/>
            <person name="Ji Y."/>
            <person name="Li M."/>
            <person name="Yan X."/>
            <person name="He Y."/>
            <person name="Liu Y."/>
            <person name="Wang X."/>
            <person name="Xiang C."/>
            <person name="Varshney R.K."/>
            <person name="Ding H."/>
            <person name="Gao S."/>
            <person name="Zong X."/>
        </authorList>
    </citation>
    <scope>NUCLEOTIDE SEQUENCE [LARGE SCALE GENOMIC DNA]</scope>
    <source>
        <strain evidence="2 3">cv. Zhongwan 6</strain>
    </source>
</reference>
<keyword evidence="3" id="KW-1185">Reference proteome</keyword>
<dbReference type="Gramene" id="Psat05G0151400-T1">
    <property type="protein sequence ID" value="KAI5404378.1"/>
    <property type="gene ID" value="KIW84_051514"/>
</dbReference>
<comment type="caution">
    <text evidence="2">The sequence shown here is derived from an EMBL/GenBank/DDBJ whole genome shotgun (WGS) entry which is preliminary data.</text>
</comment>
<organism evidence="2 3">
    <name type="scientific">Pisum sativum</name>
    <name type="common">Garden pea</name>
    <name type="synonym">Lathyrus oleraceus</name>
    <dbReference type="NCBI Taxonomy" id="3888"/>
    <lineage>
        <taxon>Eukaryota</taxon>
        <taxon>Viridiplantae</taxon>
        <taxon>Streptophyta</taxon>
        <taxon>Embryophyta</taxon>
        <taxon>Tracheophyta</taxon>
        <taxon>Spermatophyta</taxon>
        <taxon>Magnoliopsida</taxon>
        <taxon>eudicotyledons</taxon>
        <taxon>Gunneridae</taxon>
        <taxon>Pentapetalae</taxon>
        <taxon>rosids</taxon>
        <taxon>fabids</taxon>
        <taxon>Fabales</taxon>
        <taxon>Fabaceae</taxon>
        <taxon>Papilionoideae</taxon>
        <taxon>50 kb inversion clade</taxon>
        <taxon>NPAAA clade</taxon>
        <taxon>Hologalegina</taxon>
        <taxon>IRL clade</taxon>
        <taxon>Fabeae</taxon>
        <taxon>Lathyrus</taxon>
    </lineage>
</organism>
<evidence type="ECO:0000256" key="1">
    <source>
        <dbReference type="SAM" id="MobiDB-lite"/>
    </source>
</evidence>
<evidence type="ECO:0000313" key="3">
    <source>
        <dbReference type="Proteomes" id="UP001058974"/>
    </source>
</evidence>
<gene>
    <name evidence="2" type="ORF">KIW84_051514</name>
</gene>
<dbReference type="AlphaFoldDB" id="A0A9D5ADS0"/>
<evidence type="ECO:0000313" key="2">
    <source>
        <dbReference type="EMBL" id="KAI5404378.1"/>
    </source>
</evidence>
<name>A0A9D5ADS0_PEA</name>